<dbReference type="GO" id="GO:0048487">
    <property type="term" value="F:beta-tubulin binding"/>
    <property type="evidence" value="ECO:0007669"/>
    <property type="project" value="InterPro"/>
</dbReference>
<evidence type="ECO:0000313" key="7">
    <source>
        <dbReference type="EMBL" id="ELU05840.1"/>
    </source>
</evidence>
<organism evidence="7">
    <name type="scientific">Capitella teleta</name>
    <name type="common">Polychaete worm</name>
    <dbReference type="NCBI Taxonomy" id="283909"/>
    <lineage>
        <taxon>Eukaryota</taxon>
        <taxon>Metazoa</taxon>
        <taxon>Spiralia</taxon>
        <taxon>Lophotrochozoa</taxon>
        <taxon>Annelida</taxon>
        <taxon>Polychaeta</taxon>
        <taxon>Sedentaria</taxon>
        <taxon>Scolecida</taxon>
        <taxon>Capitellidae</taxon>
        <taxon>Capitella</taxon>
    </lineage>
</organism>
<keyword evidence="9" id="KW-1185">Reference proteome</keyword>
<evidence type="ECO:0000259" key="5">
    <source>
        <dbReference type="Pfam" id="PF12612"/>
    </source>
</evidence>
<dbReference type="GO" id="GO:0007021">
    <property type="term" value="P:tubulin complex assembly"/>
    <property type="evidence" value="ECO:0007669"/>
    <property type="project" value="InterPro"/>
</dbReference>
<dbReference type="InterPro" id="IPR021133">
    <property type="entry name" value="HEAT_type_2"/>
</dbReference>
<reference evidence="7 9" key="2">
    <citation type="journal article" date="2013" name="Nature">
        <title>Insights into bilaterian evolution from three spiralian genomes.</title>
        <authorList>
            <person name="Simakov O."/>
            <person name="Marletaz F."/>
            <person name="Cho S.J."/>
            <person name="Edsinger-Gonzales E."/>
            <person name="Havlak P."/>
            <person name="Hellsten U."/>
            <person name="Kuo D.H."/>
            <person name="Larsson T."/>
            <person name="Lv J."/>
            <person name="Arendt D."/>
            <person name="Savage R."/>
            <person name="Osoegawa K."/>
            <person name="de Jong P."/>
            <person name="Grimwood J."/>
            <person name="Chapman J.A."/>
            <person name="Shapiro H."/>
            <person name="Aerts A."/>
            <person name="Otillar R.P."/>
            <person name="Terry A.Y."/>
            <person name="Boore J.L."/>
            <person name="Grigoriev I.V."/>
            <person name="Lindberg D.R."/>
            <person name="Seaver E.C."/>
            <person name="Weisblat D.A."/>
            <person name="Putnam N.H."/>
            <person name="Rokhsar D.S."/>
        </authorList>
    </citation>
    <scope>NUCLEOTIDE SEQUENCE</scope>
    <source>
        <strain evidence="7 9">I ESC-2004</strain>
    </source>
</reference>
<protein>
    <recommendedName>
        <fullName evidence="2">Tubulin-specific chaperone D</fullName>
    </recommendedName>
</protein>
<accession>R7UHZ9</accession>
<dbReference type="PROSITE" id="PS50077">
    <property type="entry name" value="HEAT_REPEAT"/>
    <property type="match status" value="1"/>
</dbReference>
<evidence type="ECO:0000256" key="3">
    <source>
        <dbReference type="ARBA" id="ARBA00023186"/>
    </source>
</evidence>
<dbReference type="InterPro" id="IPR058033">
    <property type="entry name" value="ARM_TBCD_2nd"/>
</dbReference>
<dbReference type="GO" id="GO:0034333">
    <property type="term" value="P:adherens junction assembly"/>
    <property type="evidence" value="ECO:0007669"/>
    <property type="project" value="TreeGrafter"/>
</dbReference>
<dbReference type="GO" id="GO:0070830">
    <property type="term" value="P:bicellular tight junction assembly"/>
    <property type="evidence" value="ECO:0007669"/>
    <property type="project" value="TreeGrafter"/>
</dbReference>
<dbReference type="Pfam" id="PF23579">
    <property type="entry name" value="ARM_TBCD"/>
    <property type="match status" value="1"/>
</dbReference>
<reference evidence="8" key="3">
    <citation type="submission" date="2015-06" db="UniProtKB">
        <authorList>
            <consortium name="EnsemblMetazoa"/>
        </authorList>
    </citation>
    <scope>IDENTIFICATION</scope>
</reference>
<keyword evidence="3" id="KW-0143">Chaperone</keyword>
<dbReference type="Proteomes" id="UP000014760">
    <property type="component" value="Unassembled WGS sequence"/>
</dbReference>
<dbReference type="OrthoDB" id="10253476at2759"/>
<dbReference type="STRING" id="283909.R7UHZ9"/>
<dbReference type="PANTHER" id="PTHR12658">
    <property type="entry name" value="BETA-TUBULIN COFACTOR D"/>
    <property type="match status" value="1"/>
</dbReference>
<dbReference type="EMBL" id="AMQN01007703">
    <property type="status" value="NOT_ANNOTATED_CDS"/>
    <property type="molecule type" value="Genomic_DNA"/>
</dbReference>
<evidence type="ECO:0000256" key="4">
    <source>
        <dbReference type="PROSITE-ProRule" id="PRU00103"/>
    </source>
</evidence>
<evidence type="ECO:0000313" key="8">
    <source>
        <dbReference type="EnsemblMetazoa" id="CapteP167258"/>
    </source>
</evidence>
<dbReference type="HOGENOM" id="CLU_003043_0_0_1"/>
<dbReference type="GO" id="GO:0016328">
    <property type="term" value="C:lateral plasma membrane"/>
    <property type="evidence" value="ECO:0007669"/>
    <property type="project" value="TreeGrafter"/>
</dbReference>
<feature type="repeat" description="HEAT" evidence="4">
    <location>
        <begin position="352"/>
        <end position="389"/>
    </location>
</feature>
<dbReference type="EnsemblMetazoa" id="CapteT167258">
    <property type="protein sequence ID" value="CapteP167258"/>
    <property type="gene ID" value="CapteG167258"/>
</dbReference>
<dbReference type="Pfam" id="PF12612">
    <property type="entry name" value="TFCD_C"/>
    <property type="match status" value="1"/>
</dbReference>
<dbReference type="FunCoup" id="R7UHZ9">
    <property type="interactions" value="1638"/>
</dbReference>
<evidence type="ECO:0000313" key="9">
    <source>
        <dbReference type="Proteomes" id="UP000014760"/>
    </source>
</evidence>
<dbReference type="InterPro" id="IPR016024">
    <property type="entry name" value="ARM-type_fold"/>
</dbReference>
<dbReference type="GO" id="GO:0005096">
    <property type="term" value="F:GTPase activator activity"/>
    <property type="evidence" value="ECO:0007669"/>
    <property type="project" value="InterPro"/>
</dbReference>
<evidence type="ECO:0000259" key="6">
    <source>
        <dbReference type="Pfam" id="PF25767"/>
    </source>
</evidence>
<dbReference type="Pfam" id="PF25767">
    <property type="entry name" value="ARM_TBCD_2nd"/>
    <property type="match status" value="1"/>
</dbReference>
<dbReference type="GO" id="GO:0007023">
    <property type="term" value="P:post-chaperonin tubulin folding pathway"/>
    <property type="evidence" value="ECO:0007669"/>
    <property type="project" value="InterPro"/>
</dbReference>
<proteinExistence type="inferred from homology"/>
<sequence>MTGNEEHVAETAKKVSHQMHEAFKESSEVKGIIETIPNIYKDQIAVELAMERFLFIIDQYQEQPHLLDPHLENLLKQLLDIVKDVAVVAPVKALAFRMLYLITKTRGYKVVVRLLPHEVADLEPVLAMLAEQSPSDHQNWEVRYMLLLWLSMVSMIPFDMNRLDSNLRQNDGQRRLPIMERIIQTAQSYVSSTDKSQDAAAYTLSRFFTRPDVQKKLPEFLDWCIVKMKDSSKSDLKSVTTLSGVLKTLALLMKYGKRDDLVQFGPTLLEHLSDMNLQDVKSNGILRKLAVKLMQRIGLIFLKAKVASWRYQRGSRLLTVSLSTLAQESATVAMGTGDEDEDYDIPDEMEEIIEFLLNGLKDRDTVVRWSAAKGIGRVTGRLPKELADDVLDSIMALFTISESDAGWHGGCLALAELGRRGLLVPARLPDVVPVVIKTLGYDEKRGNFSIGSHVRDAACYVCWAFARAYDPQEMLPHVQPVASALVKAFLFDREVNVRRAAAAAFQENVGRQGQFPHGIDIVTTCDYFAVGNRNTCFKELRHLNIYHRIVDVNLFLYFFSVFIGGFSEYCHSLIDHLVEIKLAHWDIEIRSLAADALHRLTPLASDHMRQKILPRTIELCTSIDQSQRHGALLATGDIEHHLEREAASSRFNSHLLREQLQGNALRGASGDLMRRALCSLVRNLSESKLPYHGDSIIDVWQNLIDKGLNDKDVDVQSAAVDALPSFCSEFYVDSSGHTLPAPQVAVVSKYIPCLEHRSEPIRIGHTQALGSLPGSMLKGQLSKVLKALIFATKTTKENTKMAAARTEAIRAISRVSRTVGIQPNGCDDDVMTVANLDRVYAALFEAMNDYTLDSRGDIGAAVREASMSALYELTSMLATSQNESLITPLRAERIFCLVVQQCCEKIDRTRAHMGEIFFELLYHRPSIPHIPHKEELEVIFPRAQLREECFNWGSPGSTFPLFSRLLSLSSYTYHVLLGMTVSVGGLTESLVKFSGSSLRSFLNDQVKTDEEIERFGEMLLKIFEDNQKQERVSLPMLKLIDSLFSGGCLDYFTEKEGHPFPVKLLTLCKTEVTKCGDVHRILASVDVFCDLLQFGGVVRSKSITHLMLFLCHRFPIVRKTSASKLYECMVTYDGLASDENLDEIMTILSETQWDEPVADVKPLRNKLCDLFDVPQPQPKAQPKATK</sequence>
<feature type="domain" description="Tubulin-folding cofactor D C-terminal" evidence="5">
    <location>
        <begin position="893"/>
        <end position="1080"/>
    </location>
</feature>
<reference evidence="9" key="1">
    <citation type="submission" date="2012-12" db="EMBL/GenBank/DDBJ databases">
        <authorList>
            <person name="Hellsten U."/>
            <person name="Grimwood J."/>
            <person name="Chapman J.A."/>
            <person name="Shapiro H."/>
            <person name="Aerts A."/>
            <person name="Otillar R.P."/>
            <person name="Terry A.Y."/>
            <person name="Boore J.L."/>
            <person name="Simakov O."/>
            <person name="Marletaz F."/>
            <person name="Cho S.-J."/>
            <person name="Edsinger-Gonzales E."/>
            <person name="Havlak P."/>
            <person name="Kuo D.-H."/>
            <person name="Larsson T."/>
            <person name="Lv J."/>
            <person name="Arendt D."/>
            <person name="Savage R."/>
            <person name="Osoegawa K."/>
            <person name="de Jong P."/>
            <person name="Lindberg D.R."/>
            <person name="Seaver E.C."/>
            <person name="Weisblat D.A."/>
            <person name="Putnam N.H."/>
            <person name="Grigoriev I.V."/>
            <person name="Rokhsar D.S."/>
        </authorList>
    </citation>
    <scope>NUCLEOTIDE SEQUENCE</scope>
    <source>
        <strain evidence="9">I ESC-2004</strain>
    </source>
</reference>
<feature type="domain" description="Tubulin-folding cofactor D ARM repeats" evidence="6">
    <location>
        <begin position="286"/>
        <end position="519"/>
    </location>
</feature>
<evidence type="ECO:0000256" key="1">
    <source>
        <dbReference type="ARBA" id="ARBA00006853"/>
    </source>
</evidence>
<name>R7UHZ9_CAPTE</name>
<dbReference type="GO" id="GO:0000226">
    <property type="term" value="P:microtubule cytoskeleton organization"/>
    <property type="evidence" value="ECO:0007669"/>
    <property type="project" value="TreeGrafter"/>
</dbReference>
<dbReference type="EMBL" id="KB301197">
    <property type="protein sequence ID" value="ELU05840.1"/>
    <property type="molecule type" value="Genomic_DNA"/>
</dbReference>
<comment type="similarity">
    <text evidence="1">Belongs to the TBCD family.</text>
</comment>
<dbReference type="InterPro" id="IPR033162">
    <property type="entry name" value="TBCD"/>
</dbReference>
<evidence type="ECO:0000256" key="2">
    <source>
        <dbReference type="ARBA" id="ARBA00015003"/>
    </source>
</evidence>
<dbReference type="Gene3D" id="1.25.10.10">
    <property type="entry name" value="Leucine-rich Repeat Variant"/>
    <property type="match status" value="3"/>
</dbReference>
<dbReference type="PANTHER" id="PTHR12658:SF0">
    <property type="entry name" value="TUBULIN-SPECIFIC CHAPERONE D"/>
    <property type="match status" value="1"/>
</dbReference>
<dbReference type="OMA" id="EPHEAWH"/>
<dbReference type="InterPro" id="IPR022577">
    <property type="entry name" value="TBCD_C"/>
</dbReference>
<gene>
    <name evidence="7" type="ORF">CAPTEDRAFT_167258</name>
</gene>
<dbReference type="AlphaFoldDB" id="R7UHZ9"/>
<dbReference type="InterPro" id="IPR011989">
    <property type="entry name" value="ARM-like"/>
</dbReference>
<dbReference type="SUPFAM" id="SSF48371">
    <property type="entry name" value="ARM repeat"/>
    <property type="match status" value="2"/>
</dbReference>